<reference evidence="1" key="2">
    <citation type="submission" date="2020-09" db="EMBL/GenBank/DDBJ databases">
        <authorList>
            <person name="Sun Q."/>
            <person name="Zhou Y."/>
        </authorList>
    </citation>
    <scope>NUCLEOTIDE SEQUENCE</scope>
    <source>
        <strain evidence="1">CGMCC 1.16067</strain>
    </source>
</reference>
<evidence type="ECO:0000313" key="2">
    <source>
        <dbReference type="Proteomes" id="UP000649179"/>
    </source>
</evidence>
<accession>A0A917BSE1</accession>
<name>A0A917BSE1_9ACTN</name>
<protein>
    <submittedName>
        <fullName evidence="1">Uncharacterized protein</fullName>
    </submittedName>
</protein>
<reference evidence="1" key="1">
    <citation type="journal article" date="2014" name="Int. J. Syst. Evol. Microbiol.">
        <title>Complete genome sequence of Corynebacterium casei LMG S-19264T (=DSM 44701T), isolated from a smear-ripened cheese.</title>
        <authorList>
            <consortium name="US DOE Joint Genome Institute (JGI-PGF)"/>
            <person name="Walter F."/>
            <person name="Albersmeier A."/>
            <person name="Kalinowski J."/>
            <person name="Ruckert C."/>
        </authorList>
    </citation>
    <scope>NUCLEOTIDE SEQUENCE</scope>
    <source>
        <strain evidence="1">CGMCC 1.16067</strain>
    </source>
</reference>
<gene>
    <name evidence="1" type="ORF">GCM10011519_33600</name>
</gene>
<organism evidence="1 2">
    <name type="scientific">Marmoricola endophyticus</name>
    <dbReference type="NCBI Taxonomy" id="2040280"/>
    <lineage>
        <taxon>Bacteria</taxon>
        <taxon>Bacillati</taxon>
        <taxon>Actinomycetota</taxon>
        <taxon>Actinomycetes</taxon>
        <taxon>Propionibacteriales</taxon>
        <taxon>Nocardioidaceae</taxon>
        <taxon>Marmoricola</taxon>
    </lineage>
</organism>
<dbReference type="EMBL" id="BMKQ01000002">
    <property type="protein sequence ID" value="GGF56942.1"/>
    <property type="molecule type" value="Genomic_DNA"/>
</dbReference>
<keyword evidence="2" id="KW-1185">Reference proteome</keyword>
<evidence type="ECO:0000313" key="1">
    <source>
        <dbReference type="EMBL" id="GGF56942.1"/>
    </source>
</evidence>
<proteinExistence type="predicted"/>
<dbReference type="AlphaFoldDB" id="A0A917BSE1"/>
<dbReference type="Proteomes" id="UP000649179">
    <property type="component" value="Unassembled WGS sequence"/>
</dbReference>
<sequence length="96" mass="10706">MTNGELETNGTIARAFRLWSDTSPETIEIDVLQTKGQVVVHNIWDSDRGKGMESQSATSGVLIDDLPDGSRRYRCNDIGYDPDFTSVVFRVSIQQP</sequence>
<comment type="caution">
    <text evidence="1">The sequence shown here is derived from an EMBL/GenBank/DDBJ whole genome shotgun (WGS) entry which is preliminary data.</text>
</comment>
<dbReference type="RefSeq" id="WP_188781249.1">
    <property type="nucleotide sequence ID" value="NZ_BMKQ01000002.1"/>
</dbReference>